<evidence type="ECO:0000313" key="4">
    <source>
        <dbReference type="Proteomes" id="UP000326671"/>
    </source>
</evidence>
<reference evidence="3 4" key="1">
    <citation type="submission" date="2019-09" db="EMBL/GenBank/DDBJ databases">
        <title>Whole genome sequences of isolates from the Mars Exploration Rovers.</title>
        <authorList>
            <person name="Seuylemezian A."/>
            <person name="Vaishampayan P."/>
        </authorList>
    </citation>
    <scope>NUCLEOTIDE SEQUENCE [LARGE SCALE GENOMIC DNA]</scope>
    <source>
        <strain evidence="3 4">MER_TA_151</strain>
    </source>
</reference>
<dbReference type="Gene3D" id="3.30.360.10">
    <property type="entry name" value="Dihydrodipicolinate Reductase, domain 2"/>
    <property type="match status" value="1"/>
</dbReference>
<gene>
    <name evidence="3" type="ORF">F4V44_03665</name>
</gene>
<dbReference type="EMBL" id="VYKL01000010">
    <property type="protein sequence ID" value="KAA9028384.1"/>
    <property type="molecule type" value="Genomic_DNA"/>
</dbReference>
<dbReference type="OrthoDB" id="9815825at2"/>
<evidence type="ECO:0000259" key="2">
    <source>
        <dbReference type="Pfam" id="PF22725"/>
    </source>
</evidence>
<comment type="caution">
    <text evidence="3">The sequence shown here is derived from an EMBL/GenBank/DDBJ whole genome shotgun (WGS) entry which is preliminary data.</text>
</comment>
<feature type="domain" description="GFO/IDH/MocA-like oxidoreductase" evidence="2">
    <location>
        <begin position="138"/>
        <end position="247"/>
    </location>
</feature>
<dbReference type="PANTHER" id="PTHR43054:SF1">
    <property type="entry name" value="SCYLLO-INOSITOL 2-DEHYDROGENASE (NADP(+)) IOLU"/>
    <property type="match status" value="1"/>
</dbReference>
<proteinExistence type="predicted"/>
<evidence type="ECO:0000313" key="3">
    <source>
        <dbReference type="EMBL" id="KAA9028384.1"/>
    </source>
</evidence>
<dbReference type="Proteomes" id="UP000326671">
    <property type="component" value="Unassembled WGS sequence"/>
</dbReference>
<organism evidence="3 4">
    <name type="scientific">Niallia endozanthoxylica</name>
    <dbReference type="NCBI Taxonomy" id="2036016"/>
    <lineage>
        <taxon>Bacteria</taxon>
        <taxon>Bacillati</taxon>
        <taxon>Bacillota</taxon>
        <taxon>Bacilli</taxon>
        <taxon>Bacillales</taxon>
        <taxon>Bacillaceae</taxon>
        <taxon>Niallia</taxon>
    </lineage>
</organism>
<dbReference type="PANTHER" id="PTHR43054">
    <property type="match status" value="1"/>
</dbReference>
<dbReference type="AlphaFoldDB" id="A0A5J5I406"/>
<sequence>MIRFGVIGTNWITEAFIEAALMAEDFVLSAVYSRTQERAEEFAQKFGVEATFTDLEEMAKSDRIDAVYIASPNSFHAEQAILLMKHGKHVLCEKPLASNTEEVQAMIQTAKENNVLLMEALKTTLLPNFKVIQENVHKIGVVRRFTASYCQYSSRYDSYKAGTVLNAFNPAFANGSIMDIGVYCIYPLVVLFGKPTSIKANGYILESGVDGEGSIILSYPQMEAVLMFSKITNSSIASEIQGEDGNIIVDKLNPIEKVEIHYRNGEVENVSQEQQQHSMYYEVEEFIKLIQAGIYESKVNSYVNSLITAEIIEESRKQMGVVFP</sequence>
<dbReference type="InterPro" id="IPR000683">
    <property type="entry name" value="Gfo/Idh/MocA-like_OxRdtase_N"/>
</dbReference>
<dbReference type="RefSeq" id="WP_150438637.1">
    <property type="nucleotide sequence ID" value="NZ_VYKL01000010.1"/>
</dbReference>
<keyword evidence="4" id="KW-1185">Reference proteome</keyword>
<feature type="domain" description="Gfo/Idh/MocA-like oxidoreductase N-terminal" evidence="1">
    <location>
        <begin position="2"/>
        <end position="119"/>
    </location>
</feature>
<dbReference type="GO" id="GO:0000166">
    <property type="term" value="F:nucleotide binding"/>
    <property type="evidence" value="ECO:0007669"/>
    <property type="project" value="InterPro"/>
</dbReference>
<dbReference type="SUPFAM" id="SSF55347">
    <property type="entry name" value="Glyceraldehyde-3-phosphate dehydrogenase-like, C-terminal domain"/>
    <property type="match status" value="1"/>
</dbReference>
<dbReference type="InterPro" id="IPR036291">
    <property type="entry name" value="NAD(P)-bd_dom_sf"/>
</dbReference>
<dbReference type="SUPFAM" id="SSF51735">
    <property type="entry name" value="NAD(P)-binding Rossmann-fold domains"/>
    <property type="match status" value="1"/>
</dbReference>
<protein>
    <submittedName>
        <fullName evidence="3">Gfo/Idh/MocA family oxidoreductase</fullName>
    </submittedName>
</protein>
<dbReference type="Gene3D" id="3.40.50.720">
    <property type="entry name" value="NAD(P)-binding Rossmann-like Domain"/>
    <property type="match status" value="1"/>
</dbReference>
<accession>A0A5J5I406</accession>
<name>A0A5J5I406_9BACI</name>
<dbReference type="Pfam" id="PF01408">
    <property type="entry name" value="GFO_IDH_MocA"/>
    <property type="match status" value="1"/>
</dbReference>
<dbReference type="InterPro" id="IPR055170">
    <property type="entry name" value="GFO_IDH_MocA-like_dom"/>
</dbReference>
<dbReference type="Pfam" id="PF22725">
    <property type="entry name" value="GFO_IDH_MocA_C3"/>
    <property type="match status" value="1"/>
</dbReference>
<evidence type="ECO:0000259" key="1">
    <source>
        <dbReference type="Pfam" id="PF01408"/>
    </source>
</evidence>